<sequence length="503" mass="53795">MSFGPPPSVYTQSSVTADRQRRKRRAALLAAVAAVVALALSAGAWLWWPETPPDDARPAAAPAQHRLDVRETVERRPAGNRGVMAVRFSADDMSPGERYEMPGLWATDKILAKGINKTLIGLRMGTDAAVGDEAWKLSLGGPICGRTRHVTVENRTAVLFRDDEDKESLCNHVAFVDLDDGELVWQAEFPISGNGLGTPDDAGSQETPGVTLTHAVVAVTWGGGTDAYDMDGGKLRWRAKAGGNCDASGAGGGKGLVVRFSCWQEDAPVSQGSTFEVRGLDPETGATRWTYEPATGVKDVRIVSSAPAVLATSAGDIGITEIISLDERGEYRATVPLQRGAYVAECSDEVTYLAADECPSVAVGAGQVFLTSKEQGDLVHNANWIIGFDLATGHSVKKFESGPNALLRPLRMSGDQLLALRESSDHISPMALVSLNPKTGAETPYFYFDLPSEGWNLLSMEYADTVVQNGRLFFGARTAENSTDGKAWVWLALGVESAEAKKP</sequence>
<keyword evidence="4" id="KW-1185">Reference proteome</keyword>
<evidence type="ECO:0000313" key="3">
    <source>
        <dbReference type="EMBL" id="OSZ58863.1"/>
    </source>
</evidence>
<evidence type="ECO:0000256" key="1">
    <source>
        <dbReference type="SAM" id="Phobius"/>
    </source>
</evidence>
<dbReference type="InterPro" id="IPR015943">
    <property type="entry name" value="WD40/YVTN_repeat-like_dom_sf"/>
</dbReference>
<comment type="caution">
    <text evidence="3">The sequence shown here is derived from an EMBL/GenBank/DDBJ whole genome shotgun (WGS) entry which is preliminary data.</text>
</comment>
<proteinExistence type="predicted"/>
<feature type="domain" description="Pyrrolo-quinoline quinone repeat" evidence="2">
    <location>
        <begin position="172"/>
        <end position="375"/>
    </location>
</feature>
<dbReference type="EMBL" id="MRYD01000100">
    <property type="protein sequence ID" value="OSZ58863.1"/>
    <property type="molecule type" value="Genomic_DNA"/>
</dbReference>
<evidence type="ECO:0000259" key="2">
    <source>
        <dbReference type="Pfam" id="PF13360"/>
    </source>
</evidence>
<name>A0ABX3YG30_9ACTN</name>
<evidence type="ECO:0000313" key="4">
    <source>
        <dbReference type="Proteomes" id="UP000194266"/>
    </source>
</evidence>
<dbReference type="Pfam" id="PF13360">
    <property type="entry name" value="PQQ_2"/>
    <property type="match status" value="1"/>
</dbReference>
<keyword evidence="1" id="KW-0472">Membrane</keyword>
<feature type="transmembrane region" description="Helical" evidence="1">
    <location>
        <begin position="26"/>
        <end position="48"/>
    </location>
</feature>
<organism evidence="3 4">
    <name type="scientific">Streptomyces pharetrae CZA14</name>
    <dbReference type="NCBI Taxonomy" id="1144883"/>
    <lineage>
        <taxon>Bacteria</taxon>
        <taxon>Bacillati</taxon>
        <taxon>Actinomycetota</taxon>
        <taxon>Actinomycetes</taxon>
        <taxon>Kitasatosporales</taxon>
        <taxon>Streptomycetaceae</taxon>
        <taxon>Streptomyces</taxon>
    </lineage>
</organism>
<dbReference type="Proteomes" id="UP000194266">
    <property type="component" value="Unassembled WGS sequence"/>
</dbReference>
<dbReference type="InterPro" id="IPR011047">
    <property type="entry name" value="Quinoprotein_ADH-like_sf"/>
</dbReference>
<dbReference type="Gene3D" id="2.130.10.10">
    <property type="entry name" value="YVTN repeat-like/Quinoprotein amine dehydrogenase"/>
    <property type="match status" value="2"/>
</dbReference>
<keyword evidence="1" id="KW-0812">Transmembrane</keyword>
<accession>A0ABX3YG30</accession>
<reference evidence="3 4" key="1">
    <citation type="submission" date="2016-12" db="EMBL/GenBank/DDBJ databases">
        <title>Genome Mining:The Detection of Biosynthetic Gene Clusters to Aid in the Expression of Curamycin A produced by Streptomyces sp. strain CZA14.</title>
        <authorList>
            <person name="Durrell K.A."/>
            <person name="Kirby B.M."/>
            <person name="Khan W."/>
            <person name="Mthethwa T."/>
            <person name="Le Roes-Hill M."/>
        </authorList>
    </citation>
    <scope>NUCLEOTIDE SEQUENCE [LARGE SCALE GENOMIC DNA]</scope>
    <source>
        <strain evidence="3 4">CZA14</strain>
    </source>
</reference>
<protein>
    <recommendedName>
        <fullName evidence="2">Pyrrolo-quinoline quinone repeat domain-containing protein</fullName>
    </recommendedName>
</protein>
<keyword evidence="1" id="KW-1133">Transmembrane helix</keyword>
<dbReference type="SUPFAM" id="SSF50998">
    <property type="entry name" value="Quinoprotein alcohol dehydrogenase-like"/>
    <property type="match status" value="1"/>
</dbReference>
<gene>
    <name evidence="3" type="ORF">OQI_19365</name>
</gene>
<dbReference type="RefSeq" id="WP_318275427.1">
    <property type="nucleotide sequence ID" value="NZ_MRYD01000100.1"/>
</dbReference>
<dbReference type="InterPro" id="IPR002372">
    <property type="entry name" value="PQQ_rpt_dom"/>
</dbReference>